<dbReference type="Proteomes" id="UP000076858">
    <property type="component" value="Unassembled WGS sequence"/>
</dbReference>
<comment type="caution">
    <text evidence="1">The sequence shown here is derived from an EMBL/GenBank/DDBJ whole genome shotgun (WGS) entry which is preliminary data.</text>
</comment>
<accession>A0A164LTB1</accession>
<dbReference type="AlphaFoldDB" id="A0A164LTB1"/>
<dbReference type="EMBL" id="LRGB01003123">
    <property type="protein sequence ID" value="KZS04411.1"/>
    <property type="molecule type" value="Genomic_DNA"/>
</dbReference>
<gene>
    <name evidence="1" type="ORF">APZ42_032712</name>
</gene>
<sequence>MSARGAMAFGESARQNTISIGDGSSIVHHTVKSEILSRCPAGSPLAALVKNFSKGTRNNHGMRWCPSTDTKGRDGHSFAYILHYLSTSDLIYPLHEGFHRVDVLLKASIPFSYAPSALFFFFRNNIVVLNDTNALPFKQWRPAPSKNFITSLTHFFFSPSLFWLFFCR</sequence>
<proteinExistence type="predicted"/>
<name>A0A164LTB1_9CRUS</name>
<reference evidence="1 2" key="1">
    <citation type="submission" date="2016-03" db="EMBL/GenBank/DDBJ databases">
        <title>EvidentialGene: Evidence-directed Construction of Genes on Genomes.</title>
        <authorList>
            <person name="Gilbert D.G."/>
            <person name="Choi J.-H."/>
            <person name="Mockaitis K."/>
            <person name="Colbourne J."/>
            <person name="Pfrender M."/>
        </authorList>
    </citation>
    <scope>NUCLEOTIDE SEQUENCE [LARGE SCALE GENOMIC DNA]</scope>
    <source>
        <strain evidence="1 2">Xinb3</strain>
        <tissue evidence="1">Complete organism</tissue>
    </source>
</reference>
<evidence type="ECO:0000313" key="2">
    <source>
        <dbReference type="Proteomes" id="UP000076858"/>
    </source>
</evidence>
<keyword evidence="2" id="KW-1185">Reference proteome</keyword>
<protein>
    <submittedName>
        <fullName evidence="1">Uncharacterized protein</fullName>
    </submittedName>
</protein>
<organism evidence="1 2">
    <name type="scientific">Daphnia magna</name>
    <dbReference type="NCBI Taxonomy" id="35525"/>
    <lineage>
        <taxon>Eukaryota</taxon>
        <taxon>Metazoa</taxon>
        <taxon>Ecdysozoa</taxon>
        <taxon>Arthropoda</taxon>
        <taxon>Crustacea</taxon>
        <taxon>Branchiopoda</taxon>
        <taxon>Diplostraca</taxon>
        <taxon>Cladocera</taxon>
        <taxon>Anomopoda</taxon>
        <taxon>Daphniidae</taxon>
        <taxon>Daphnia</taxon>
    </lineage>
</organism>
<evidence type="ECO:0000313" key="1">
    <source>
        <dbReference type="EMBL" id="KZS04411.1"/>
    </source>
</evidence>
<dbReference type="OrthoDB" id="6350274at2759"/>